<gene>
    <name evidence="1" type="ORF">A6A20_03105</name>
</gene>
<dbReference type="RefSeq" id="WP_279572107.1">
    <property type="nucleotide sequence ID" value="NZ_LWID01000001.1"/>
</dbReference>
<dbReference type="AlphaFoldDB" id="A0A9X4P8K2"/>
<keyword evidence="2" id="KW-1185">Reference proteome</keyword>
<evidence type="ECO:0000313" key="2">
    <source>
        <dbReference type="Proteomes" id="UP001155500"/>
    </source>
</evidence>
<proteinExistence type="predicted"/>
<organism evidence="1 2">
    <name type="scientific">Volucribacter amazonae</name>
    <dbReference type="NCBI Taxonomy" id="256731"/>
    <lineage>
        <taxon>Bacteria</taxon>
        <taxon>Pseudomonadati</taxon>
        <taxon>Pseudomonadota</taxon>
        <taxon>Gammaproteobacteria</taxon>
        <taxon>Pasteurellales</taxon>
        <taxon>Pasteurellaceae</taxon>
        <taxon>Volucribacter</taxon>
    </lineage>
</organism>
<reference evidence="1" key="1">
    <citation type="submission" date="2016-03" db="EMBL/GenBank/DDBJ databases">
        <title>Co-evolution between Pasteurellaceae and their hosts.</title>
        <authorList>
            <person name="Hansen M.J."/>
            <person name="Bojesen A.M."/>
            <person name="Planet P."/>
        </authorList>
    </citation>
    <scope>NUCLEOTIDE SEQUENCE</scope>
    <source>
        <strain evidence="1">146/S8/89</strain>
    </source>
</reference>
<evidence type="ECO:0008006" key="3">
    <source>
        <dbReference type="Google" id="ProtNLM"/>
    </source>
</evidence>
<name>A0A9X4P8K2_9PAST</name>
<comment type="caution">
    <text evidence="1">The sequence shown here is derived from an EMBL/GenBank/DDBJ whole genome shotgun (WGS) entry which is preliminary data.</text>
</comment>
<dbReference type="InterPro" id="IPR021234">
    <property type="entry name" value="DUF2827"/>
</dbReference>
<accession>A0A9X4P8K2</accession>
<protein>
    <recommendedName>
        <fullName evidence="3">DUF2827 domain-containing protein</fullName>
    </recommendedName>
</protein>
<dbReference type="Pfam" id="PF10933">
    <property type="entry name" value="DUF2827"/>
    <property type="match status" value="1"/>
</dbReference>
<dbReference type="EMBL" id="LWID01000001">
    <property type="protein sequence ID" value="MDG6894635.1"/>
    <property type="molecule type" value="Genomic_DNA"/>
</dbReference>
<dbReference type="Proteomes" id="UP001155500">
    <property type="component" value="Unassembled WGS sequence"/>
</dbReference>
<evidence type="ECO:0000313" key="1">
    <source>
        <dbReference type="EMBL" id="MDG6894635.1"/>
    </source>
</evidence>
<sequence>MRSGLHIGISFYLDDSFTDIWANGAVQNTIFMYQLFQQMGSVDRVSLAFDGNRTEPPAGLMLDDVDLAFIPLEQAVEEVDVLIEMGLSLSPAITDKMRQRGAKTVSMRVGNDFIMDIERFVFDQPAVRTFNGAQFDAVWTIPQHAESCRSYFSIMLRAPFFVLPQIWSPLFVDKVIKRINGLGIKFGYQSFRDGARISIFEPNITVMKTSHTPILLCEQAYRQNPQAIKHVYACCTYEKRQYPAFHNFIGRTDLVKEGVLTVEGRYQLPDFMARFTDVVVAHQWENALNYVYYETLYGGYPLIHNSELLPVGYYYPSFDALQGANILLNALENHDKYLSIYREQANDLIEKLSPYHRKNIEAHEQALQALFI</sequence>